<dbReference type="Pfam" id="PF22673">
    <property type="entry name" value="MCP-like_PDC_1"/>
    <property type="match status" value="1"/>
</dbReference>
<reference evidence="1 2" key="1">
    <citation type="journal article" date="2017" name="Genome Announc.">
        <title>Complete Genome Sequences of Two Acetylene-Fermenting Pelobacter acetylenicus Strains.</title>
        <authorList>
            <person name="Sutton J.M."/>
            <person name="Baesman S.M."/>
            <person name="Fierst J.L."/>
            <person name="Poret-Peterson A.T."/>
            <person name="Oremland R.S."/>
            <person name="Dunlap D.S."/>
            <person name="Akob D.M."/>
        </authorList>
    </citation>
    <scope>NUCLEOTIDE SEQUENCE [LARGE SCALE GENOMIC DNA]</scope>
    <source>
        <strain evidence="1 2">SFB93</strain>
    </source>
</reference>
<proteinExistence type="predicted"/>
<protein>
    <recommendedName>
        <fullName evidence="3">Cache domain-containing protein</fullName>
    </recommendedName>
</protein>
<dbReference type="Gene3D" id="3.30.450.20">
    <property type="entry name" value="PAS domain"/>
    <property type="match status" value="1"/>
</dbReference>
<dbReference type="EMBL" id="CP015519">
    <property type="protein sequence ID" value="APG27583.1"/>
    <property type="molecule type" value="Genomic_DNA"/>
</dbReference>
<name>A0A1L3GNS6_9BACT</name>
<dbReference type="RefSeq" id="WP_072283547.1">
    <property type="nucleotide sequence ID" value="NZ_CP015519.1"/>
</dbReference>
<dbReference type="OrthoDB" id="5378360at2"/>
<dbReference type="STRING" id="1842532.A7E78_06885"/>
<evidence type="ECO:0008006" key="3">
    <source>
        <dbReference type="Google" id="ProtNLM"/>
    </source>
</evidence>
<accession>A0A1L3GNS6</accession>
<sequence length="332" mass="37812">MVPLQKVIHITCACLLLSFVFTGCQSGADTRREKLRVTAGAISNIFIGARETAHSLRDSAAKIYSQPLPEPSQEHLSKYAFFEKTSYYKKKDDGFCGMWASGFIPIEEKQQARILALESLEPEIKKSVTENEFIDQAYVLTREHISIYYPFFNPVAYFEPKLDFYKAFKPFYEPSPKYNPTRKAVWVKPYIDATGKGYIVSVSAPIYKNDSFEGTAGCDIRVKPIGEKLLSSERNMMIVTDETLVVASTPRCNKLLNFKGLGKYYYLQNITEDVSAPDRFKLSHSGSPSVKTMARRLLAESEFTISLHNRNYTVIRERIDIPGWFLVEIIPQ</sequence>
<dbReference type="CDD" id="cd12913">
    <property type="entry name" value="PDC1_MCP_like"/>
    <property type="match status" value="1"/>
</dbReference>
<evidence type="ECO:0000313" key="1">
    <source>
        <dbReference type="EMBL" id="APG27583.1"/>
    </source>
</evidence>
<gene>
    <name evidence="1" type="ORF">A7E78_06885</name>
</gene>
<keyword evidence="2" id="KW-1185">Reference proteome</keyword>
<evidence type="ECO:0000313" key="2">
    <source>
        <dbReference type="Proteomes" id="UP000182517"/>
    </source>
</evidence>
<organism evidence="1 2">
    <name type="scientific">Syntrophotalea acetylenivorans</name>
    <dbReference type="NCBI Taxonomy" id="1842532"/>
    <lineage>
        <taxon>Bacteria</taxon>
        <taxon>Pseudomonadati</taxon>
        <taxon>Thermodesulfobacteriota</taxon>
        <taxon>Desulfuromonadia</taxon>
        <taxon>Desulfuromonadales</taxon>
        <taxon>Syntrophotaleaceae</taxon>
        <taxon>Syntrophotalea</taxon>
    </lineage>
</organism>
<dbReference type="PROSITE" id="PS51257">
    <property type="entry name" value="PROKAR_LIPOPROTEIN"/>
    <property type="match status" value="1"/>
</dbReference>
<dbReference type="KEGG" id="pef:A7E78_06885"/>
<dbReference type="Proteomes" id="UP000182517">
    <property type="component" value="Chromosome"/>
</dbReference>
<dbReference type="AlphaFoldDB" id="A0A1L3GNS6"/>